<dbReference type="AlphaFoldDB" id="A0A8E0RUK9"/>
<accession>A0A8E0RUK9</accession>
<sequence>MVLAAVSKQEIWLILPSSLIAQFIRIRETEFMQFAEVDNHDDFYFHEEGRIHVRDQIGFWIVYDCALDDFQ</sequence>
<comment type="caution">
    <text evidence="1">The sequence shown here is derived from an EMBL/GenBank/DDBJ whole genome shotgun (WGS) entry which is preliminary data.</text>
</comment>
<keyword evidence="1" id="KW-0812">Transmembrane</keyword>
<keyword evidence="2" id="KW-1185">Reference proteome</keyword>
<proteinExistence type="predicted"/>
<protein>
    <submittedName>
        <fullName evidence="1">Transmembrane protein</fullName>
    </submittedName>
</protein>
<keyword evidence="1" id="KW-0472">Membrane</keyword>
<evidence type="ECO:0000313" key="1">
    <source>
        <dbReference type="EMBL" id="KAA0192068.1"/>
    </source>
</evidence>
<dbReference type="OrthoDB" id="76966at2759"/>
<dbReference type="Proteomes" id="UP000728185">
    <property type="component" value="Unassembled WGS sequence"/>
</dbReference>
<gene>
    <name evidence="1" type="ORF">FBUS_09678</name>
</gene>
<reference evidence="1" key="1">
    <citation type="submission" date="2019-05" db="EMBL/GenBank/DDBJ databases">
        <title>Annotation for the trematode Fasciolopsis buski.</title>
        <authorList>
            <person name="Choi Y.-J."/>
        </authorList>
    </citation>
    <scope>NUCLEOTIDE SEQUENCE</scope>
    <source>
        <strain evidence="1">HT</strain>
        <tissue evidence="1">Whole worm</tissue>
    </source>
</reference>
<dbReference type="EMBL" id="LUCM01005925">
    <property type="protein sequence ID" value="KAA0192068.1"/>
    <property type="molecule type" value="Genomic_DNA"/>
</dbReference>
<name>A0A8E0RUK9_9TREM</name>
<evidence type="ECO:0000313" key="2">
    <source>
        <dbReference type="Proteomes" id="UP000728185"/>
    </source>
</evidence>
<organism evidence="1 2">
    <name type="scientific">Fasciolopsis buskii</name>
    <dbReference type="NCBI Taxonomy" id="27845"/>
    <lineage>
        <taxon>Eukaryota</taxon>
        <taxon>Metazoa</taxon>
        <taxon>Spiralia</taxon>
        <taxon>Lophotrochozoa</taxon>
        <taxon>Platyhelminthes</taxon>
        <taxon>Trematoda</taxon>
        <taxon>Digenea</taxon>
        <taxon>Plagiorchiida</taxon>
        <taxon>Echinostomata</taxon>
        <taxon>Echinostomatoidea</taxon>
        <taxon>Fasciolidae</taxon>
        <taxon>Fasciolopsis</taxon>
    </lineage>
</organism>